<evidence type="ECO:0000256" key="3">
    <source>
        <dbReference type="ARBA" id="ARBA00022737"/>
    </source>
</evidence>
<evidence type="ECO:0000256" key="4">
    <source>
        <dbReference type="ARBA" id="ARBA00023157"/>
    </source>
</evidence>
<feature type="domain" description="Sushi" evidence="7">
    <location>
        <begin position="935"/>
        <end position="999"/>
    </location>
</feature>
<evidence type="ECO:0000259" key="7">
    <source>
        <dbReference type="PROSITE" id="PS50923"/>
    </source>
</evidence>
<name>A0A3Q0FYW0_ALLSI</name>
<keyword evidence="6" id="KW-0812">Transmembrane</keyword>
<keyword evidence="4" id="KW-1015">Disulfide bond</keyword>
<dbReference type="SMART" id="SM00032">
    <property type="entry name" value="CCP"/>
    <property type="match status" value="14"/>
</dbReference>
<dbReference type="PANTHER" id="PTHR45656:SF4">
    <property type="entry name" value="PROTEIN CBR-CLEC-78"/>
    <property type="match status" value="1"/>
</dbReference>
<keyword evidence="8" id="KW-1185">Reference proteome</keyword>
<dbReference type="InterPro" id="IPR035976">
    <property type="entry name" value="Sushi/SCR/CCP_sf"/>
</dbReference>
<gene>
    <name evidence="9" type="primary">LOC102374961</name>
</gene>
<feature type="domain" description="Sushi" evidence="7">
    <location>
        <begin position="208"/>
        <end position="270"/>
    </location>
</feature>
<evidence type="ECO:0000313" key="9">
    <source>
        <dbReference type="RefSeq" id="XP_025051295.1"/>
    </source>
</evidence>
<proteinExistence type="predicted"/>
<keyword evidence="3" id="KW-0677">Repeat</keyword>
<dbReference type="Gene3D" id="2.10.70.10">
    <property type="entry name" value="Complement Module, domain 1"/>
    <property type="match status" value="14"/>
</dbReference>
<evidence type="ECO:0000256" key="5">
    <source>
        <dbReference type="PROSITE-ProRule" id="PRU00302"/>
    </source>
</evidence>
<sequence>MRILKSSGTLKCKPQRNWLQGDCGLPPTLSFAELVTSLDSYHIGTEVTYRCRPGFIRVGGKSPVITCQDNSTWSQPSEFCVEIPCLPPPEVANGAHSGEGEGYVVGSSVTYTCKSGFSLVGEASILCTTEDNLSGVWSPAPQCKEVKCPAPVVPHGKKKFGSVAVYSYGDTITFECNPGYSLRGGGDGVIRCTEDNTWKPSVPICDPLQCGPPPTIKRAKLSHSGLSESFPIGTKVTYECLKGFLKIPDRSDTIVCLASLEWSNLPELCGRSCPAPGGLPFGKVSEEDVKRSFYAVGTTVRYVCRDGYDRVPGQDSTRTCLEDLTWSNPPEFCTKKSCGVPKAPEHGRVADTTRTLYLDTVRVVCDEGYRLSGKHITCRLKGRDVAWSQLPTCEGFPSCSGEDVGPPDSSEKGMCSGGAEVELTGKCSLIQGATVLLPQRQVFNTIADDTWKLLSSPLPGYFHPVFTLVHFPIEIPCLPPPEVANGAHSGEGEDYVFGSSVTYTCKSGFSLVGEASILCTTEDNLSGVWSPAPQCKEVKCPAPVVPHGKKKFGSVAVYSYGDTIIFECNPGYSLRGGGDGVIRCAEDNTWNPSVPICDPVQCGPLPSIRGAKPGPSYLSESFPVGTRVTYVCLEGFLKIPDRSDTVECLPSLEWTELPALCGRSCPAPRGLLFGKVSEEDVKRSFYAVGTTVRYVCRDGYDRVPGQDSTRTCLEDLTWSNPPEFCTKKSCGVPKAPEHGRVADTTRTLYLDTVRVVCDEGYRLSGKHITCRLKGRDVAWSQLPTCEVRPTTPTPKTPGGAATISTSPSVQCGPLPSVRGAKPSRSYVSESFPVGTRVTYVCLQGFLKIPDKPNTVECLSSLEWSKLPELCGQVKCPVPVVPHGKKKFGSVAVYSYGDTITFECNPGYSLRGGGDGVIRCAEDNTWKPSVPVCDPRSCPAPGGLPFGKVSEEDVKRSFYPMGTTVRYVCHDGYDRVPGQDSTRTCLEDFTWSNPPEFCTRPGANSREEAAQYKPGNAYKIAFGVLAPVVVGCFFCIPAGAIYQNKKKGSYDTTPSAMTHQRIGDSNFWMRKTNDTLN</sequence>
<feature type="domain" description="Sushi" evidence="7">
    <location>
        <begin position="809"/>
        <end position="872"/>
    </location>
</feature>
<dbReference type="InParanoid" id="A0A3Q0FYW0"/>
<feature type="domain" description="Sushi" evidence="7">
    <location>
        <begin position="83"/>
        <end position="145"/>
    </location>
</feature>
<feature type="domain" description="Sushi" evidence="7">
    <location>
        <begin position="873"/>
        <end position="934"/>
    </location>
</feature>
<feature type="domain" description="Sushi" evidence="7">
    <location>
        <begin position="475"/>
        <end position="537"/>
    </location>
</feature>
<dbReference type="InterPro" id="IPR051277">
    <property type="entry name" value="SEZ6_CSMD_C4BPB_Regulators"/>
</dbReference>
<evidence type="ECO:0000256" key="6">
    <source>
        <dbReference type="SAM" id="Phobius"/>
    </source>
</evidence>
<dbReference type="Pfam" id="PF00084">
    <property type="entry name" value="Sushi"/>
    <property type="match status" value="14"/>
</dbReference>
<protein>
    <submittedName>
        <fullName evidence="9">Complement receptor type 1-like</fullName>
    </submittedName>
</protein>
<dbReference type="GeneID" id="102374961"/>
<keyword evidence="6" id="KW-0472">Membrane</keyword>
<feature type="domain" description="Sushi" evidence="7">
    <location>
        <begin position="728"/>
        <end position="787"/>
    </location>
</feature>
<dbReference type="Proteomes" id="UP000189705">
    <property type="component" value="Unplaced"/>
</dbReference>
<dbReference type="RefSeq" id="XP_025051295.1">
    <property type="nucleotide sequence ID" value="XM_025195510.1"/>
</dbReference>
<dbReference type="PANTHER" id="PTHR45656">
    <property type="entry name" value="PROTEIN CBR-CLEC-78"/>
    <property type="match status" value="1"/>
</dbReference>
<feature type="domain" description="Sushi" evidence="7">
    <location>
        <begin position="663"/>
        <end position="727"/>
    </location>
</feature>
<feature type="transmembrane region" description="Helical" evidence="6">
    <location>
        <begin position="1019"/>
        <end position="1041"/>
    </location>
</feature>
<feature type="domain" description="Sushi" evidence="7">
    <location>
        <begin position="336"/>
        <end position="395"/>
    </location>
</feature>
<evidence type="ECO:0000313" key="8">
    <source>
        <dbReference type="Proteomes" id="UP000189705"/>
    </source>
</evidence>
<organism evidence="8 9">
    <name type="scientific">Alligator sinensis</name>
    <name type="common">Chinese alligator</name>
    <dbReference type="NCBI Taxonomy" id="38654"/>
    <lineage>
        <taxon>Eukaryota</taxon>
        <taxon>Metazoa</taxon>
        <taxon>Chordata</taxon>
        <taxon>Craniata</taxon>
        <taxon>Vertebrata</taxon>
        <taxon>Euteleostomi</taxon>
        <taxon>Archelosauria</taxon>
        <taxon>Archosauria</taxon>
        <taxon>Crocodylia</taxon>
        <taxon>Alligatoridae</taxon>
        <taxon>Alligatorinae</taxon>
        <taxon>Alligator</taxon>
    </lineage>
</organism>
<evidence type="ECO:0000256" key="1">
    <source>
        <dbReference type="ARBA" id="ARBA00022659"/>
    </source>
</evidence>
<feature type="domain" description="Sushi" evidence="7">
    <location>
        <begin position="271"/>
        <end position="335"/>
    </location>
</feature>
<evidence type="ECO:0000256" key="2">
    <source>
        <dbReference type="ARBA" id="ARBA00022729"/>
    </source>
</evidence>
<dbReference type="FunFam" id="2.10.70.10:FF:000014">
    <property type="entry name" value="Membrane cofactor protein"/>
    <property type="match status" value="3"/>
</dbReference>
<keyword evidence="6" id="KW-1133">Transmembrane helix</keyword>
<dbReference type="InterPro" id="IPR000436">
    <property type="entry name" value="Sushi_SCR_CCP_dom"/>
</dbReference>
<accession>A0A3Q0FYW0</accession>
<feature type="domain" description="Sushi" evidence="7">
    <location>
        <begin position="538"/>
        <end position="599"/>
    </location>
</feature>
<keyword evidence="1 5" id="KW-0768">Sushi</keyword>
<dbReference type="CDD" id="cd00033">
    <property type="entry name" value="CCP"/>
    <property type="match status" value="14"/>
</dbReference>
<feature type="domain" description="Sushi" evidence="7">
    <location>
        <begin position="21"/>
        <end position="82"/>
    </location>
</feature>
<feature type="domain" description="Sushi" evidence="7">
    <location>
        <begin position="146"/>
        <end position="207"/>
    </location>
</feature>
<dbReference type="AlphaFoldDB" id="A0A3Q0FYW0"/>
<comment type="caution">
    <text evidence="5">Lacks conserved residue(s) required for the propagation of feature annotation.</text>
</comment>
<dbReference type="PROSITE" id="PS50923">
    <property type="entry name" value="SUSHI"/>
    <property type="match status" value="13"/>
</dbReference>
<reference evidence="9" key="1">
    <citation type="submission" date="2025-08" db="UniProtKB">
        <authorList>
            <consortium name="RefSeq"/>
        </authorList>
    </citation>
    <scope>IDENTIFICATION</scope>
</reference>
<dbReference type="SUPFAM" id="SSF57535">
    <property type="entry name" value="Complement control module/SCR domain"/>
    <property type="match status" value="14"/>
</dbReference>
<dbReference type="KEGG" id="asn:102374961"/>
<keyword evidence="2" id="KW-0732">Signal</keyword>